<keyword evidence="3" id="KW-1185">Reference proteome</keyword>
<keyword evidence="1" id="KW-0472">Membrane</keyword>
<feature type="transmembrane region" description="Helical" evidence="1">
    <location>
        <begin position="381"/>
        <end position="402"/>
    </location>
</feature>
<keyword evidence="1" id="KW-1133">Transmembrane helix</keyword>
<protein>
    <submittedName>
        <fullName evidence="2">Uncharacterized protein</fullName>
    </submittedName>
</protein>
<accession>A0A1E5C4I8</accession>
<name>A0A1E5C4I8_9GAMM</name>
<proteinExistence type="predicted"/>
<evidence type="ECO:0000313" key="3">
    <source>
        <dbReference type="Proteomes" id="UP000095039"/>
    </source>
</evidence>
<comment type="caution">
    <text evidence="2">The sequence shown here is derived from an EMBL/GenBank/DDBJ whole genome shotgun (WGS) entry which is preliminary data.</text>
</comment>
<dbReference type="EMBL" id="AJWN02000065">
    <property type="protein sequence ID" value="OEE60434.1"/>
    <property type="molecule type" value="Genomic_DNA"/>
</dbReference>
<gene>
    <name evidence="2" type="ORF">A1OK_10815</name>
</gene>
<dbReference type="AlphaFoldDB" id="A0A1E5C4I8"/>
<dbReference type="Proteomes" id="UP000095039">
    <property type="component" value="Unassembled WGS sequence"/>
</dbReference>
<reference evidence="2 3" key="1">
    <citation type="journal article" date="2012" name="Science">
        <title>Ecological populations of bacteria act as socially cohesive units of antibiotic production and resistance.</title>
        <authorList>
            <person name="Cordero O.X."/>
            <person name="Wildschutte H."/>
            <person name="Kirkup B."/>
            <person name="Proehl S."/>
            <person name="Ngo L."/>
            <person name="Hussain F."/>
            <person name="Le Roux F."/>
            <person name="Mincer T."/>
            <person name="Polz M.F."/>
        </authorList>
    </citation>
    <scope>NUCLEOTIDE SEQUENCE [LARGE SCALE GENOMIC DNA]</scope>
    <source>
        <strain evidence="2 3">FF-454</strain>
    </source>
</reference>
<evidence type="ECO:0000256" key="1">
    <source>
        <dbReference type="SAM" id="Phobius"/>
    </source>
</evidence>
<feature type="transmembrane region" description="Helical" evidence="1">
    <location>
        <begin position="310"/>
        <end position="331"/>
    </location>
</feature>
<organism evidence="2 3">
    <name type="scientific">Enterovibrio norvegicus FF-454</name>
    <dbReference type="NCBI Taxonomy" id="1185651"/>
    <lineage>
        <taxon>Bacteria</taxon>
        <taxon>Pseudomonadati</taxon>
        <taxon>Pseudomonadota</taxon>
        <taxon>Gammaproteobacteria</taxon>
        <taxon>Vibrionales</taxon>
        <taxon>Vibrionaceae</taxon>
        <taxon>Enterovibrio</taxon>
    </lineage>
</organism>
<sequence length="411" mass="46352">MSDRTAAQQLKDLIEKLAPSWNTKGDLAICGELTPELHRLLEKANEIKLLEKVQIQGELIARTFGSLNEKMYGKKTVICTLNTKANTVCPIYCSVESVAEDKPVLPPETFLVFEDCHKCAIRDASDDSNATGKLKHYLEIASLWQILKKNAEDSSSVSVTFLYRKKMKLLAKYDTSLLKNEYGGLARFKRVLAELSSESHIDAKPHILQNCLVSFLYNTKEVDRFNNLLTYFDKFTSKFDDAYHAYVVGFSFDDLRKEYEEKYREYMVKINDLLSSTLTKALMIPGALYLTATRTQSINAGKNIEQGLELAIVNFGIAVAAITIFTVYAFVLDSEKKSLVAIEDEFSSLMSRLEDKSPTAAETISTYRDNIKSRITLVKEVFTTLTFLNIAMGITSILWTAARFLPEGYLS</sequence>
<evidence type="ECO:0000313" key="2">
    <source>
        <dbReference type="EMBL" id="OEE60434.1"/>
    </source>
</evidence>
<dbReference type="RefSeq" id="WP_016958978.1">
    <property type="nucleotide sequence ID" value="NZ_AJWN02000065.1"/>
</dbReference>
<keyword evidence="1" id="KW-0812">Transmembrane</keyword>